<feature type="transmembrane region" description="Helical" evidence="1">
    <location>
        <begin position="6"/>
        <end position="23"/>
    </location>
</feature>
<keyword evidence="1" id="KW-0472">Membrane</keyword>
<keyword evidence="3" id="KW-1185">Reference proteome</keyword>
<gene>
    <name evidence="2" type="ORF">SAMN05216289_10889</name>
</gene>
<dbReference type="Proteomes" id="UP000198575">
    <property type="component" value="Unassembled WGS sequence"/>
</dbReference>
<proteinExistence type="predicted"/>
<accession>A0A1I4X8S8</accession>
<evidence type="ECO:0000256" key="1">
    <source>
        <dbReference type="SAM" id="Phobius"/>
    </source>
</evidence>
<reference evidence="2 3" key="1">
    <citation type="submission" date="2016-10" db="EMBL/GenBank/DDBJ databases">
        <authorList>
            <person name="de Groot N.N."/>
        </authorList>
    </citation>
    <scope>NUCLEOTIDE SEQUENCE [LARGE SCALE GENOMIC DNA]</scope>
    <source>
        <strain evidence="2 3">CGMCC 1.7659</strain>
    </source>
</reference>
<keyword evidence="1" id="KW-1133">Transmembrane helix</keyword>
<evidence type="ECO:0000313" key="2">
    <source>
        <dbReference type="EMBL" id="SFN22135.1"/>
    </source>
</evidence>
<keyword evidence="1" id="KW-0812">Transmembrane</keyword>
<protein>
    <submittedName>
        <fullName evidence="2">Cytochrome d ubiquinol oxidase subunit II</fullName>
    </submittedName>
</protein>
<dbReference type="EMBL" id="FOVF01000008">
    <property type="protein sequence ID" value="SFN22135.1"/>
    <property type="molecule type" value="Genomic_DNA"/>
</dbReference>
<evidence type="ECO:0000313" key="3">
    <source>
        <dbReference type="Proteomes" id="UP000198575"/>
    </source>
</evidence>
<name>A0A1I4X8S8_9GAMM</name>
<dbReference type="AlphaFoldDB" id="A0A1I4X8S8"/>
<dbReference type="STRING" id="578942.SAMN05216289_10889"/>
<organism evidence="2 3">
    <name type="scientific">Dokdonella immobilis</name>
    <dbReference type="NCBI Taxonomy" id="578942"/>
    <lineage>
        <taxon>Bacteria</taxon>
        <taxon>Pseudomonadati</taxon>
        <taxon>Pseudomonadota</taxon>
        <taxon>Gammaproteobacteria</taxon>
        <taxon>Lysobacterales</taxon>
        <taxon>Rhodanobacteraceae</taxon>
        <taxon>Dokdonella</taxon>
    </lineage>
</organism>
<sequence length="39" mass="4655">MPIAVIVFMPLIVAYTTWVYHVLRGRISRKHIRESHSLY</sequence>